<accession>A0A812LQW5</accession>
<sequence length="275" mass="30212">MPSLFAGFLTLWLARVASAENIPEALDADDQCAAPGCAVNALQLRAKDLVEPPGLLSLDASEEELMKWHSGYYGRVPGADISVANYKSLMANISVQQKAILALYNRSVDLEEEVHALVKQVEHDSGLKVADYLALAETSARKSEDQAQKNRPREAHVKKWLSYMDQEMGVVFKKLNSNGQYVAASGTLMSKNPVPLKLKTQTFNSLAQTEPNTTEPVMPGDHVGIGDELWRSVIEIITNIHVATTSADNLKEHIDKINKMIVDFNEGKLIPEEGS</sequence>
<proteinExistence type="predicted"/>
<dbReference type="AlphaFoldDB" id="A0A812LQW5"/>
<comment type="caution">
    <text evidence="2">The sequence shown here is derived from an EMBL/GenBank/DDBJ whole genome shotgun (WGS) entry which is preliminary data.</text>
</comment>
<reference evidence="2" key="1">
    <citation type="submission" date="2021-02" db="EMBL/GenBank/DDBJ databases">
        <authorList>
            <person name="Dougan E. K."/>
            <person name="Rhodes N."/>
            <person name="Thang M."/>
            <person name="Chan C."/>
        </authorList>
    </citation>
    <scope>NUCLEOTIDE SEQUENCE</scope>
</reference>
<dbReference type="Proteomes" id="UP000604046">
    <property type="component" value="Unassembled WGS sequence"/>
</dbReference>
<feature type="chain" id="PRO_5032538631" evidence="1">
    <location>
        <begin position="20"/>
        <end position="275"/>
    </location>
</feature>
<organism evidence="2 3">
    <name type="scientific">Symbiodinium natans</name>
    <dbReference type="NCBI Taxonomy" id="878477"/>
    <lineage>
        <taxon>Eukaryota</taxon>
        <taxon>Sar</taxon>
        <taxon>Alveolata</taxon>
        <taxon>Dinophyceae</taxon>
        <taxon>Suessiales</taxon>
        <taxon>Symbiodiniaceae</taxon>
        <taxon>Symbiodinium</taxon>
    </lineage>
</organism>
<name>A0A812LQW5_9DINO</name>
<keyword evidence="1" id="KW-0732">Signal</keyword>
<protein>
    <submittedName>
        <fullName evidence="2">Uncharacterized protein</fullName>
    </submittedName>
</protein>
<feature type="signal peptide" evidence="1">
    <location>
        <begin position="1"/>
        <end position="19"/>
    </location>
</feature>
<keyword evidence="3" id="KW-1185">Reference proteome</keyword>
<gene>
    <name evidence="2" type="ORF">SNAT2548_LOCUS12314</name>
</gene>
<evidence type="ECO:0000313" key="2">
    <source>
        <dbReference type="EMBL" id="CAE7250546.1"/>
    </source>
</evidence>
<evidence type="ECO:0000313" key="3">
    <source>
        <dbReference type="Proteomes" id="UP000604046"/>
    </source>
</evidence>
<evidence type="ECO:0000256" key="1">
    <source>
        <dbReference type="SAM" id="SignalP"/>
    </source>
</evidence>
<dbReference type="OrthoDB" id="418836at2759"/>
<dbReference type="EMBL" id="CAJNDS010001172">
    <property type="protein sequence ID" value="CAE7250546.1"/>
    <property type="molecule type" value="Genomic_DNA"/>
</dbReference>